<feature type="domain" description="Activator of Hsp90 ATPase homologue 1/2-like C-terminal" evidence="2">
    <location>
        <begin position="31"/>
        <end position="164"/>
    </location>
</feature>
<protein>
    <submittedName>
        <fullName evidence="3">SRPBCC family protein</fullName>
    </submittedName>
</protein>
<dbReference type="SUPFAM" id="SSF55961">
    <property type="entry name" value="Bet v1-like"/>
    <property type="match status" value="1"/>
</dbReference>
<comment type="similarity">
    <text evidence="1">Belongs to the AHA1 family.</text>
</comment>
<proteinExistence type="inferred from homology"/>
<evidence type="ECO:0000313" key="3">
    <source>
        <dbReference type="EMBL" id="MDF3294309.1"/>
    </source>
</evidence>
<sequence>MPSSNDDAGMGALEVRDDGRYVLRFERFLAHSPERVWRALTEADQLRQWFPCDIEGERELGAKIHFAFRGDAPRAEDMPEILTKDPEDLDGTFTAFDPPRLLAYTWGEEDLRWELEPTEGGCRLVFTHGFTEHSGIPHPAGPRKKAARTAAGWDVCLATLEALLNDDDTPPANLWPQLYGHYVTTFDQPQ</sequence>
<dbReference type="EMBL" id="JARJBC010000042">
    <property type="protein sequence ID" value="MDF3294309.1"/>
    <property type="molecule type" value="Genomic_DNA"/>
</dbReference>
<dbReference type="CDD" id="cd08899">
    <property type="entry name" value="SRPBCC_CalC_Aha1-like_6"/>
    <property type="match status" value="1"/>
</dbReference>
<dbReference type="Gene3D" id="3.30.530.20">
    <property type="match status" value="1"/>
</dbReference>
<name>A0ABT5ZXR7_9ACTN</name>
<accession>A0ABT5ZXR7</accession>
<evidence type="ECO:0000313" key="4">
    <source>
        <dbReference type="Proteomes" id="UP001216579"/>
    </source>
</evidence>
<comment type="caution">
    <text evidence="3">The sequence shown here is derived from an EMBL/GenBank/DDBJ whole genome shotgun (WGS) entry which is preliminary data.</text>
</comment>
<evidence type="ECO:0000259" key="2">
    <source>
        <dbReference type="Pfam" id="PF08327"/>
    </source>
</evidence>
<dbReference type="InterPro" id="IPR023393">
    <property type="entry name" value="START-like_dom_sf"/>
</dbReference>
<dbReference type="InterPro" id="IPR013538">
    <property type="entry name" value="ASHA1/2-like_C"/>
</dbReference>
<organism evidence="3 4">
    <name type="scientific">Streptomyces silvisoli</name>
    <dbReference type="NCBI Taxonomy" id="3034235"/>
    <lineage>
        <taxon>Bacteria</taxon>
        <taxon>Bacillati</taxon>
        <taxon>Actinomycetota</taxon>
        <taxon>Actinomycetes</taxon>
        <taxon>Kitasatosporales</taxon>
        <taxon>Streptomycetaceae</taxon>
        <taxon>Streptomyces</taxon>
    </lineage>
</organism>
<dbReference type="Proteomes" id="UP001216579">
    <property type="component" value="Unassembled WGS sequence"/>
</dbReference>
<reference evidence="3 4" key="1">
    <citation type="submission" date="2023-03" db="EMBL/GenBank/DDBJ databases">
        <title>Draft genome sequence of Streptomyces sp. RB6PN23 isolated from peat swamp forest in Thailand.</title>
        <authorList>
            <person name="Klaysubun C."/>
            <person name="Duangmal K."/>
        </authorList>
    </citation>
    <scope>NUCLEOTIDE SEQUENCE [LARGE SCALE GENOMIC DNA]</scope>
    <source>
        <strain evidence="3 4">RB6PN23</strain>
    </source>
</reference>
<keyword evidence="4" id="KW-1185">Reference proteome</keyword>
<dbReference type="Pfam" id="PF08327">
    <property type="entry name" value="AHSA1"/>
    <property type="match status" value="1"/>
</dbReference>
<dbReference type="RefSeq" id="WP_276097106.1">
    <property type="nucleotide sequence ID" value="NZ_JARJBC010000042.1"/>
</dbReference>
<evidence type="ECO:0000256" key="1">
    <source>
        <dbReference type="ARBA" id="ARBA00006817"/>
    </source>
</evidence>
<gene>
    <name evidence="3" type="ORF">P3G67_34940</name>
</gene>